<keyword evidence="2" id="KW-1185">Reference proteome</keyword>
<proteinExistence type="predicted"/>
<dbReference type="GeneID" id="92039899"/>
<accession>A0ABR1WWM6</accession>
<sequence>MASPVPSNNVSQTYIQTYIHGQISVQSPAFTAEKLFRDTLIVEDCLLLSSLCLDTDISDAPPRHKTFHSKLLTSVKKMRDARIDHWTTVSESLKSNSDNRSAQDDRVKAANKLVKTERDRLNSLVKKRVTEMMNKRMQPGLHLDYLESLLQRFPHVSDLRTSRPSTNGPQSHSSGILGLEVANTPLTANSTTSGVILPHALFPKDRRETIDKMMQSLNYSLDSIEPGRMRIVSTLKPLPVEPGTLVGLTQLRCSIQSVCLGVLFSQSDGGCTVLMVVVTRFSTHLAEWRKSSRRIR</sequence>
<protein>
    <submittedName>
        <fullName evidence="1">Uncharacterized protein</fullName>
    </submittedName>
</protein>
<reference evidence="1 2" key="1">
    <citation type="submission" date="2023-01" db="EMBL/GenBank/DDBJ databases">
        <title>Analysis of 21 Apiospora genomes using comparative genomics revels a genus with tremendous synthesis potential of carbohydrate active enzymes and secondary metabolites.</title>
        <authorList>
            <person name="Sorensen T."/>
        </authorList>
    </citation>
    <scope>NUCLEOTIDE SEQUENCE [LARGE SCALE GENOMIC DNA]</scope>
    <source>
        <strain evidence="1 2">CBS 114990</strain>
    </source>
</reference>
<dbReference type="EMBL" id="JAQQWN010000004">
    <property type="protein sequence ID" value="KAK8087563.1"/>
    <property type="molecule type" value="Genomic_DNA"/>
</dbReference>
<dbReference type="RefSeq" id="XP_066670457.1">
    <property type="nucleotide sequence ID" value="XM_066806839.1"/>
</dbReference>
<organism evidence="1 2">
    <name type="scientific">Apiospora hydei</name>
    <dbReference type="NCBI Taxonomy" id="1337664"/>
    <lineage>
        <taxon>Eukaryota</taxon>
        <taxon>Fungi</taxon>
        <taxon>Dikarya</taxon>
        <taxon>Ascomycota</taxon>
        <taxon>Pezizomycotina</taxon>
        <taxon>Sordariomycetes</taxon>
        <taxon>Xylariomycetidae</taxon>
        <taxon>Amphisphaeriales</taxon>
        <taxon>Apiosporaceae</taxon>
        <taxon>Apiospora</taxon>
    </lineage>
</organism>
<evidence type="ECO:0000313" key="2">
    <source>
        <dbReference type="Proteomes" id="UP001433268"/>
    </source>
</evidence>
<dbReference type="Proteomes" id="UP001433268">
    <property type="component" value="Unassembled WGS sequence"/>
</dbReference>
<evidence type="ECO:0000313" key="1">
    <source>
        <dbReference type="EMBL" id="KAK8087563.1"/>
    </source>
</evidence>
<comment type="caution">
    <text evidence="1">The sequence shown here is derived from an EMBL/GenBank/DDBJ whole genome shotgun (WGS) entry which is preliminary data.</text>
</comment>
<name>A0ABR1WWM6_9PEZI</name>
<gene>
    <name evidence="1" type="ORF">PG997_002524</name>
</gene>